<feature type="transmembrane region" description="Helical" evidence="10">
    <location>
        <begin position="112"/>
        <end position="135"/>
    </location>
</feature>
<dbReference type="InterPro" id="IPR007290">
    <property type="entry name" value="Arv1"/>
</dbReference>
<feature type="transmembrane region" description="Helical" evidence="10">
    <location>
        <begin position="142"/>
        <end position="163"/>
    </location>
</feature>
<keyword evidence="12" id="KW-1185">Reference proteome</keyword>
<accession>A0A7R9BHB5</accession>
<dbReference type="Pfam" id="PF01196">
    <property type="entry name" value="Ribosomal_L17"/>
    <property type="match status" value="1"/>
</dbReference>
<dbReference type="GO" id="GO:0005840">
    <property type="term" value="C:ribosome"/>
    <property type="evidence" value="ECO:0007669"/>
    <property type="project" value="InterPro"/>
</dbReference>
<dbReference type="AlphaFoldDB" id="A0A7R9BHB5"/>
<evidence type="ECO:0000256" key="10">
    <source>
        <dbReference type="RuleBase" id="RU368065"/>
    </source>
</evidence>
<comment type="function">
    <text evidence="10">Mediator of sterol homeostasis involved in sterol uptake, trafficking and distribution into membranes.</text>
</comment>
<dbReference type="EMBL" id="CAJPEX010000187">
    <property type="protein sequence ID" value="CAG0914073.1"/>
    <property type="molecule type" value="Genomic_DNA"/>
</dbReference>
<evidence type="ECO:0000313" key="11">
    <source>
        <dbReference type="EMBL" id="CAD7273921.1"/>
    </source>
</evidence>
<dbReference type="SUPFAM" id="SSF64263">
    <property type="entry name" value="Prokaryotic ribosomal protein L17"/>
    <property type="match status" value="1"/>
</dbReference>
<dbReference type="GO" id="GO:0005789">
    <property type="term" value="C:endoplasmic reticulum membrane"/>
    <property type="evidence" value="ECO:0007669"/>
    <property type="project" value="UniProtKB-SubCell"/>
</dbReference>
<dbReference type="Pfam" id="PF04161">
    <property type="entry name" value="Arv1"/>
    <property type="match status" value="1"/>
</dbReference>
<keyword evidence="8 10" id="KW-0443">Lipid metabolism</keyword>
<name>A0A7R9BHB5_9CRUS</name>
<keyword evidence="6 10" id="KW-1133">Transmembrane helix</keyword>
<evidence type="ECO:0000256" key="8">
    <source>
        <dbReference type="ARBA" id="ARBA00023098"/>
    </source>
</evidence>
<evidence type="ECO:0000256" key="5">
    <source>
        <dbReference type="ARBA" id="ARBA00022824"/>
    </source>
</evidence>
<dbReference type="OrthoDB" id="275000at2759"/>
<dbReference type="GO" id="GO:0003735">
    <property type="term" value="F:structural constituent of ribosome"/>
    <property type="evidence" value="ECO:0007669"/>
    <property type="project" value="InterPro"/>
</dbReference>
<evidence type="ECO:0000256" key="1">
    <source>
        <dbReference type="ARBA" id="ARBA00004477"/>
    </source>
</evidence>
<dbReference type="PANTHER" id="PTHR14467">
    <property type="entry name" value="ARV1"/>
    <property type="match status" value="1"/>
</dbReference>
<dbReference type="EMBL" id="OA882224">
    <property type="protein sequence ID" value="CAD7273921.1"/>
    <property type="molecule type" value="Genomic_DNA"/>
</dbReference>
<evidence type="ECO:0000256" key="2">
    <source>
        <dbReference type="ARBA" id="ARBA00009187"/>
    </source>
</evidence>
<evidence type="ECO:0000313" key="12">
    <source>
        <dbReference type="Proteomes" id="UP000678499"/>
    </source>
</evidence>
<dbReference type="PANTHER" id="PTHR14467:SF0">
    <property type="entry name" value="PROTEIN ARV1"/>
    <property type="match status" value="1"/>
</dbReference>
<evidence type="ECO:0000256" key="4">
    <source>
        <dbReference type="ARBA" id="ARBA00022692"/>
    </source>
</evidence>
<keyword evidence="3 10" id="KW-0813">Transport</keyword>
<dbReference type="Proteomes" id="UP000678499">
    <property type="component" value="Unassembled WGS sequence"/>
</dbReference>
<evidence type="ECO:0000256" key="3">
    <source>
        <dbReference type="ARBA" id="ARBA00022448"/>
    </source>
</evidence>
<evidence type="ECO:0000256" key="7">
    <source>
        <dbReference type="ARBA" id="ARBA00023055"/>
    </source>
</evidence>
<sequence length="437" mass="50301">MVPELPFVCVDCGNGAWGLYNSYGTDILKLTQCRNCDQAVDKYIEYEDAIVYLDMLLLKKPAYRHFLYNTKEKSPWKLVMFLLLFEAYREWKVATEALKTHELVYEDPTWEYYFQVLYLCIDVLVFVGFLAAAAFFTVRSQLVVKGCMLASLGHIITLISALWKVDDRFLTLSVMYSLICQAQSYSVVTRWPLPVTTVIVGIGFLLVLAIPGRSLVYDELLRRKYVLSEVGSVVKCDDPLVLREDSNNNILIMEKVVPKLKFAIPLTHRKLRVPEGPLGRLKMLRYVVGDVIKKERIEVNYEVGHEARQYTERVSKILISDAVRYGPCHRPTMELADFWLMDKACIHKLFKVLLPRYQSDTNASPAFTRLVRAASAYPQRYSDRCVLELRGNPFPSLFHREGEKARGRKDLIHNVLLAEIRKERSDPSVQASDETHP</sequence>
<protein>
    <recommendedName>
        <fullName evidence="10">Protein ARV</fullName>
    </recommendedName>
</protein>
<keyword evidence="5 10" id="KW-0256">Endoplasmic reticulum</keyword>
<dbReference type="GO" id="GO:0006665">
    <property type="term" value="P:sphingolipid metabolic process"/>
    <property type="evidence" value="ECO:0007669"/>
    <property type="project" value="TreeGrafter"/>
</dbReference>
<dbReference type="Gene3D" id="3.90.1030.10">
    <property type="entry name" value="Ribosomal protein L17"/>
    <property type="match status" value="1"/>
</dbReference>
<comment type="subcellular location">
    <subcellularLocation>
        <location evidence="1 10">Endoplasmic reticulum membrane</location>
        <topology evidence="1 10">Multi-pass membrane protein</topology>
    </subcellularLocation>
</comment>
<organism evidence="11">
    <name type="scientific">Notodromas monacha</name>
    <dbReference type="NCBI Taxonomy" id="399045"/>
    <lineage>
        <taxon>Eukaryota</taxon>
        <taxon>Metazoa</taxon>
        <taxon>Ecdysozoa</taxon>
        <taxon>Arthropoda</taxon>
        <taxon>Crustacea</taxon>
        <taxon>Oligostraca</taxon>
        <taxon>Ostracoda</taxon>
        <taxon>Podocopa</taxon>
        <taxon>Podocopida</taxon>
        <taxon>Cypridocopina</taxon>
        <taxon>Cypridoidea</taxon>
        <taxon>Cyprididae</taxon>
        <taxon>Notodromas</taxon>
    </lineage>
</organism>
<proteinExistence type="inferred from homology"/>
<dbReference type="InterPro" id="IPR000456">
    <property type="entry name" value="Ribosomal_bL17"/>
</dbReference>
<keyword evidence="4 10" id="KW-0812">Transmembrane</keyword>
<feature type="transmembrane region" description="Helical" evidence="10">
    <location>
        <begin position="193"/>
        <end position="216"/>
    </location>
</feature>
<gene>
    <name evidence="11" type="ORF">NMOB1V02_LOCUS1784</name>
</gene>
<dbReference type="GO" id="GO:0016125">
    <property type="term" value="P:sterol metabolic process"/>
    <property type="evidence" value="ECO:0007669"/>
    <property type="project" value="UniProtKB-UniRule"/>
</dbReference>
<dbReference type="GO" id="GO:0005794">
    <property type="term" value="C:Golgi apparatus"/>
    <property type="evidence" value="ECO:0007669"/>
    <property type="project" value="TreeGrafter"/>
</dbReference>
<dbReference type="GO" id="GO:0097036">
    <property type="term" value="P:regulation of plasma membrane sterol distribution"/>
    <property type="evidence" value="ECO:0007669"/>
    <property type="project" value="UniProtKB-UniRule"/>
</dbReference>
<evidence type="ECO:0000256" key="6">
    <source>
        <dbReference type="ARBA" id="ARBA00022989"/>
    </source>
</evidence>
<reference evidence="11" key="1">
    <citation type="submission" date="2020-11" db="EMBL/GenBank/DDBJ databases">
        <authorList>
            <person name="Tran Van P."/>
        </authorList>
    </citation>
    <scope>NUCLEOTIDE SEQUENCE</scope>
</reference>
<keyword evidence="9 10" id="KW-0472">Membrane</keyword>
<dbReference type="GO" id="GO:0006412">
    <property type="term" value="P:translation"/>
    <property type="evidence" value="ECO:0007669"/>
    <property type="project" value="InterPro"/>
</dbReference>
<keyword evidence="7 10" id="KW-0445">Lipid transport</keyword>
<dbReference type="GO" id="GO:0032541">
    <property type="term" value="C:cortical endoplasmic reticulum"/>
    <property type="evidence" value="ECO:0007669"/>
    <property type="project" value="TreeGrafter"/>
</dbReference>
<evidence type="ECO:0000256" key="9">
    <source>
        <dbReference type="ARBA" id="ARBA00023136"/>
    </source>
</evidence>
<dbReference type="FunFam" id="3.90.1030.10:FF:000009">
    <property type="entry name" value="39S ribosomal protein L17, mitochondrial"/>
    <property type="match status" value="1"/>
</dbReference>
<dbReference type="InterPro" id="IPR036373">
    <property type="entry name" value="Ribosomal_bL17_sf"/>
</dbReference>
<dbReference type="GO" id="GO:0032366">
    <property type="term" value="P:intracellular sterol transport"/>
    <property type="evidence" value="ECO:0007669"/>
    <property type="project" value="UniProtKB-UniRule"/>
</dbReference>
<comment type="similarity">
    <text evidence="2 10">Belongs to the ARV1 family.</text>
</comment>